<evidence type="ECO:0000256" key="1">
    <source>
        <dbReference type="SAM" id="MobiDB-lite"/>
    </source>
</evidence>
<evidence type="ECO:0000313" key="4">
    <source>
        <dbReference type="Proteomes" id="UP001530377"/>
    </source>
</evidence>
<dbReference type="Proteomes" id="UP001530377">
    <property type="component" value="Unassembled WGS sequence"/>
</dbReference>
<evidence type="ECO:0000256" key="2">
    <source>
        <dbReference type="SAM" id="SignalP"/>
    </source>
</evidence>
<organism evidence="3 4">
    <name type="scientific">Cyclostephanos tholiformis</name>
    <dbReference type="NCBI Taxonomy" id="382380"/>
    <lineage>
        <taxon>Eukaryota</taxon>
        <taxon>Sar</taxon>
        <taxon>Stramenopiles</taxon>
        <taxon>Ochrophyta</taxon>
        <taxon>Bacillariophyta</taxon>
        <taxon>Coscinodiscophyceae</taxon>
        <taxon>Thalassiosirophycidae</taxon>
        <taxon>Stephanodiscales</taxon>
        <taxon>Stephanodiscaceae</taxon>
        <taxon>Cyclostephanos</taxon>
    </lineage>
</organism>
<evidence type="ECO:0000313" key="3">
    <source>
        <dbReference type="EMBL" id="KAL3810932.1"/>
    </source>
</evidence>
<dbReference type="EMBL" id="JALLPB020000291">
    <property type="protein sequence ID" value="KAL3810932.1"/>
    <property type="molecule type" value="Genomic_DNA"/>
</dbReference>
<accession>A0ABD3RD47</accession>
<reference evidence="3 4" key="1">
    <citation type="submission" date="2024-10" db="EMBL/GenBank/DDBJ databases">
        <title>Updated reference genomes for cyclostephanoid diatoms.</title>
        <authorList>
            <person name="Roberts W.R."/>
            <person name="Alverson A.J."/>
        </authorList>
    </citation>
    <scope>NUCLEOTIDE SEQUENCE [LARGE SCALE GENOMIC DNA]</scope>
    <source>
        <strain evidence="3 4">AJA228-03</strain>
    </source>
</reference>
<feature type="signal peptide" evidence="2">
    <location>
        <begin position="1"/>
        <end position="31"/>
    </location>
</feature>
<feature type="chain" id="PRO_5044803907" evidence="2">
    <location>
        <begin position="32"/>
        <end position="250"/>
    </location>
</feature>
<dbReference type="AlphaFoldDB" id="A0ABD3RD47"/>
<comment type="caution">
    <text evidence="3">The sequence shown here is derived from an EMBL/GenBank/DDBJ whole genome shotgun (WGS) entry which is preliminary data.</text>
</comment>
<sequence>MTAQQHATRATASILLFLSLFPFLLPRLAISCRMPSSCRRDGNAATTKIARGGGGGGGRDGHDDNNSQTLTIRRFVEGASPSMVYDSCLCGWRDANFHLPIPHPITLRRGDAISGRGFRLMRAPPFLIERCANASYPHRMEYGVENPGPFTYQVRRHRGLITFEEGGVGGGVEGVGRRRRRHIGIGDGKVGDGDLGGRRGTVFTWHVEWEPLWGCGWFISPLTRWVVNIAANFTIEESERRRDGESRYIT</sequence>
<keyword evidence="2" id="KW-0732">Signal</keyword>
<keyword evidence="4" id="KW-1185">Reference proteome</keyword>
<protein>
    <submittedName>
        <fullName evidence="3">Uncharacterized protein</fullName>
    </submittedName>
</protein>
<gene>
    <name evidence="3" type="ORF">ACHAXA_001105</name>
</gene>
<name>A0ABD3RD47_9STRA</name>
<proteinExistence type="predicted"/>
<feature type="region of interest" description="Disordered" evidence="1">
    <location>
        <begin position="39"/>
        <end position="67"/>
    </location>
</feature>